<dbReference type="AlphaFoldDB" id="I7GCR3"/>
<dbReference type="EMBL" id="AB172900">
    <property type="protein sequence ID" value="BAE89962.1"/>
    <property type="molecule type" value="mRNA"/>
</dbReference>
<accession>I7GCR3</accession>
<protein>
    <submittedName>
        <fullName evidence="1">Macaca fascicularis brain cDNA clone: QflA-20090, similar to human vitamin K epoxide reductase complex, subunit 1(VKORC1), transcript variant 1, mRNA, RefSeq: NM_024006.4</fullName>
    </submittedName>
</protein>
<reference evidence="2" key="3">
    <citation type="submission" date="2025-05" db="UniProtKB">
        <authorList>
            <consortium name="Ensembl"/>
        </authorList>
    </citation>
    <scope>IDENTIFICATION</scope>
</reference>
<keyword evidence="3" id="KW-1185">Reference proteome</keyword>
<reference evidence="1" key="1">
    <citation type="journal article" date="2007" name="PLoS Biol.">
        <title>Rate of evolution in brain-expressed genes in humans and other primates.</title>
        <authorList>
            <person name="Wang H.-Y."/>
            <person name="Chien H.-C."/>
            <person name="Osada N."/>
            <person name="Hashimoto K."/>
            <person name="Sugano S."/>
            <person name="Gojobori T."/>
            <person name="Chou C.-K."/>
            <person name="Tsai S.-F."/>
            <person name="Wu C.-I."/>
            <person name="Shen C.-K.J."/>
        </authorList>
    </citation>
    <scope>NUCLEOTIDE SEQUENCE</scope>
</reference>
<proteinExistence type="evidence at transcript level"/>
<accession>A0A2K5TZY8</accession>
<evidence type="ECO:0000313" key="2">
    <source>
        <dbReference type="Ensembl" id="ENSMFAP00000005662.2"/>
    </source>
</evidence>
<evidence type="ECO:0000313" key="1">
    <source>
        <dbReference type="EMBL" id="BAE89962.1"/>
    </source>
</evidence>
<reference evidence="2 3" key="2">
    <citation type="submission" date="2013-03" db="EMBL/GenBank/DDBJ databases">
        <authorList>
            <person name="Warren W."/>
            <person name="Wilson R.K."/>
        </authorList>
    </citation>
    <scope>NUCLEOTIDE SEQUENCE</scope>
</reference>
<dbReference type="Proteomes" id="UP000233100">
    <property type="component" value="Chromosome 20"/>
</dbReference>
<sequence length="33" mass="3679">MGGLLESPLLLPYLHTTMDQMCHTLALFSTQCL</sequence>
<organism evidence="1">
    <name type="scientific">Macaca fascicularis</name>
    <name type="common">Crab-eating macaque</name>
    <name type="synonym">Cynomolgus monkey</name>
    <dbReference type="NCBI Taxonomy" id="9541"/>
    <lineage>
        <taxon>Eukaryota</taxon>
        <taxon>Metazoa</taxon>
        <taxon>Chordata</taxon>
        <taxon>Craniata</taxon>
        <taxon>Vertebrata</taxon>
        <taxon>Euteleostomi</taxon>
        <taxon>Mammalia</taxon>
        <taxon>Eutheria</taxon>
        <taxon>Euarchontoglires</taxon>
        <taxon>Primates</taxon>
        <taxon>Haplorrhini</taxon>
        <taxon>Catarrhini</taxon>
        <taxon>Cercopithecidae</taxon>
        <taxon>Cercopithecinae</taxon>
        <taxon>Macaca</taxon>
    </lineage>
</organism>
<evidence type="ECO:0000313" key="3">
    <source>
        <dbReference type="Proteomes" id="UP000233100"/>
    </source>
</evidence>
<name>I7GCR3_MACFA</name>
<dbReference type="Ensembl" id="ENSMFAT00000024340.2">
    <property type="protein sequence ID" value="ENSMFAP00000005662.2"/>
    <property type="gene ID" value="ENSMFAG00000052726.1"/>
</dbReference>
<dbReference type="VEuPathDB" id="HostDB:ENSMFAG00000002496"/>